<accession>B8GRS6</accession>
<dbReference type="STRING" id="396588.Tgr7_1546"/>
<keyword evidence="2" id="KW-0677">Repeat</keyword>
<comment type="subcellular location">
    <subcellularLocation>
        <location evidence="2">Cell inner membrane</location>
        <topology evidence="2">Single-pass membrane protein</topology>
        <orientation evidence="2">Cytoplasmic side</orientation>
    </subcellularLocation>
</comment>
<keyword evidence="2" id="KW-1003">Cell membrane</keyword>
<dbReference type="InterPro" id="IPR041166">
    <property type="entry name" value="Rubredoxin_2"/>
</dbReference>
<protein>
    <recommendedName>
        <fullName evidence="2">Lipopolysaccharide assembly protein B</fullName>
    </recommendedName>
</protein>
<dbReference type="GO" id="GO:0005506">
    <property type="term" value="F:iron ion binding"/>
    <property type="evidence" value="ECO:0007669"/>
    <property type="project" value="UniProtKB-UniRule"/>
</dbReference>
<feature type="binding site" evidence="2">
    <location>
        <position position="375"/>
    </location>
    <ligand>
        <name>Fe cation</name>
        <dbReference type="ChEBI" id="CHEBI:24875"/>
    </ligand>
</feature>
<reference evidence="5 6" key="1">
    <citation type="journal article" date="2011" name="Stand. Genomic Sci.">
        <title>Complete genome sequence of 'Thioalkalivibrio sulfidophilus' HL-EbGr7.</title>
        <authorList>
            <person name="Muyzer G."/>
            <person name="Sorokin D.Y."/>
            <person name="Mavromatis K."/>
            <person name="Lapidus A."/>
            <person name="Clum A."/>
            <person name="Ivanova N."/>
            <person name="Pati A."/>
            <person name="d'Haeseleer P."/>
            <person name="Woyke T."/>
            <person name="Kyrpides N.C."/>
        </authorList>
    </citation>
    <scope>NUCLEOTIDE SEQUENCE [LARGE SCALE GENOMIC DNA]</scope>
    <source>
        <strain evidence="5 6">HL-EbGR7</strain>
    </source>
</reference>
<dbReference type="Gene3D" id="1.25.40.10">
    <property type="entry name" value="Tetratricopeptide repeat domain"/>
    <property type="match status" value="2"/>
</dbReference>
<dbReference type="Pfam" id="PF18073">
    <property type="entry name" value="Zn_ribbon_LapB"/>
    <property type="match status" value="1"/>
</dbReference>
<organism evidence="5 6">
    <name type="scientific">Thioalkalivibrio sulfidiphilus (strain HL-EbGR7)</name>
    <dbReference type="NCBI Taxonomy" id="396588"/>
    <lineage>
        <taxon>Bacteria</taxon>
        <taxon>Pseudomonadati</taxon>
        <taxon>Pseudomonadota</taxon>
        <taxon>Gammaproteobacteria</taxon>
        <taxon>Chromatiales</taxon>
        <taxon>Ectothiorhodospiraceae</taxon>
        <taxon>Thioalkalivibrio</taxon>
    </lineage>
</organism>
<proteinExistence type="inferred from homology"/>
<keyword evidence="2" id="KW-1133">Transmembrane helix</keyword>
<dbReference type="GO" id="GO:0046890">
    <property type="term" value="P:regulation of lipid biosynthetic process"/>
    <property type="evidence" value="ECO:0007669"/>
    <property type="project" value="UniProtKB-UniRule"/>
</dbReference>
<dbReference type="OrthoDB" id="507476at2"/>
<dbReference type="PROSITE" id="PS50005">
    <property type="entry name" value="TPR"/>
    <property type="match status" value="1"/>
</dbReference>
<dbReference type="SMART" id="SM00028">
    <property type="entry name" value="TPR"/>
    <property type="match status" value="3"/>
</dbReference>
<keyword evidence="1 2" id="KW-0479">Metal-binding</keyword>
<evidence type="ECO:0000259" key="4">
    <source>
        <dbReference type="Pfam" id="PF18073"/>
    </source>
</evidence>
<gene>
    <name evidence="2" type="primary">lapB</name>
    <name evidence="5" type="ordered locus">Tgr7_1546</name>
</gene>
<dbReference type="Pfam" id="PF13176">
    <property type="entry name" value="TPR_7"/>
    <property type="match status" value="1"/>
</dbReference>
<feature type="binding site" evidence="2">
    <location>
        <position position="372"/>
    </location>
    <ligand>
        <name>Fe cation</name>
        <dbReference type="ChEBI" id="CHEBI:24875"/>
    </ligand>
</feature>
<dbReference type="HOGENOM" id="CLU_059365_1_0_6"/>
<keyword evidence="2" id="KW-0408">Iron</keyword>
<feature type="domain" description="LapB rubredoxin metal binding" evidence="4">
    <location>
        <begin position="356"/>
        <end position="383"/>
    </location>
</feature>
<dbReference type="InterPro" id="IPR011990">
    <property type="entry name" value="TPR-like_helical_dom_sf"/>
</dbReference>
<evidence type="ECO:0000256" key="2">
    <source>
        <dbReference type="HAMAP-Rule" id="MF_00994"/>
    </source>
</evidence>
<name>B8GRS6_THISH</name>
<dbReference type="SUPFAM" id="SSF48452">
    <property type="entry name" value="TPR-like"/>
    <property type="match status" value="1"/>
</dbReference>
<dbReference type="NCBIfam" id="NF008757">
    <property type="entry name" value="PRK11788.1-5"/>
    <property type="match status" value="1"/>
</dbReference>
<keyword evidence="6" id="KW-1185">Reference proteome</keyword>
<dbReference type="GO" id="GO:0009898">
    <property type="term" value="C:cytoplasmic side of plasma membrane"/>
    <property type="evidence" value="ECO:0007669"/>
    <property type="project" value="UniProtKB-UniRule"/>
</dbReference>
<dbReference type="RefSeq" id="WP_012638113.1">
    <property type="nucleotide sequence ID" value="NC_011901.1"/>
</dbReference>
<keyword evidence="2" id="KW-0997">Cell inner membrane</keyword>
<dbReference type="InterPro" id="IPR030865">
    <property type="entry name" value="LapB"/>
</dbReference>
<dbReference type="Proteomes" id="UP000002383">
    <property type="component" value="Chromosome"/>
</dbReference>
<feature type="binding site" evidence="2">
    <location>
        <position position="358"/>
    </location>
    <ligand>
        <name>Fe cation</name>
        <dbReference type="ChEBI" id="CHEBI:24875"/>
    </ligand>
</feature>
<keyword evidence="2 3" id="KW-0802">TPR repeat</keyword>
<dbReference type="Pfam" id="PF14559">
    <property type="entry name" value="TPR_19"/>
    <property type="match status" value="1"/>
</dbReference>
<dbReference type="GO" id="GO:0008653">
    <property type="term" value="P:lipopolysaccharide metabolic process"/>
    <property type="evidence" value="ECO:0007669"/>
    <property type="project" value="InterPro"/>
</dbReference>
<dbReference type="HAMAP" id="MF_00994">
    <property type="entry name" value="LPS_assembly_LapB"/>
    <property type="match status" value="1"/>
</dbReference>
<comment type="similarity">
    <text evidence="2">Belongs to the LapB family.</text>
</comment>
<feature type="binding site" evidence="2">
    <location>
        <position position="361"/>
    </location>
    <ligand>
        <name>Fe cation</name>
        <dbReference type="ChEBI" id="CHEBI:24875"/>
    </ligand>
</feature>
<dbReference type="AlphaFoldDB" id="B8GRS6"/>
<evidence type="ECO:0000256" key="3">
    <source>
        <dbReference type="PROSITE-ProRule" id="PRU00339"/>
    </source>
</evidence>
<dbReference type="eggNOG" id="COG2956">
    <property type="taxonomic scope" value="Bacteria"/>
</dbReference>
<dbReference type="InterPro" id="IPR019734">
    <property type="entry name" value="TPR_rpt"/>
</dbReference>
<evidence type="ECO:0000313" key="5">
    <source>
        <dbReference type="EMBL" id="ACL72630.1"/>
    </source>
</evidence>
<keyword evidence="2" id="KW-0812">Transmembrane</keyword>
<feature type="topological domain" description="Cytoplasmic" evidence="2">
    <location>
        <begin position="21"/>
        <end position="397"/>
    </location>
</feature>
<evidence type="ECO:0000313" key="6">
    <source>
        <dbReference type="Proteomes" id="UP000002383"/>
    </source>
</evidence>
<sequence length="397" mass="45147">MTELLWLLLPVAAASGWLAARRTGRKSKRTLTGALSEDYIKGLNYLLNEQSDRALAVFIDMVDVDSDTVETHLILGSLFRRRGEVDRAIRIHQNLIARPNLEPRQRANALLELGRDYMKAGVLDRAEGLFRELINTGYLEAEAYGRLRALYEQEKEWERAIWAAEHLRRFSAEPQYEHIAHYHCELGEQAFRNGDPARAASHARKALSSDRNCARASILLGDLAVAEQDDRQALKHFSRVLEQHPDFAILVLDRVRAAYARLNDNTGYERFLARLREPDACQTTLLAHIDALHAEGREAEVDQLIDHELSRGKLTLPALQAYLKIQSGRAEDTAAGEVLNRAAHALEHYLQLRPLYRCNHCGFSSRSHFWCCPGCHQWSSIKPRELHAERPQTVLSP</sequence>
<dbReference type="EMBL" id="CP001339">
    <property type="protein sequence ID" value="ACL72630.1"/>
    <property type="molecule type" value="Genomic_DNA"/>
</dbReference>
<comment type="function">
    <text evidence="2">Modulates cellular lipopolysaccharide (LPS) levels by regulating LpxC, which is involved in lipid A biosynthesis. May act by modulating the proteolytic activity of FtsH towards LpxC. May also coordinate assembly of proteins involved in LPS synthesis at the plasma membrane.</text>
</comment>
<dbReference type="KEGG" id="tgr:Tgr7_1546"/>
<feature type="repeat" description="TPR" evidence="3">
    <location>
        <begin position="214"/>
        <end position="247"/>
    </location>
</feature>
<keyword evidence="2" id="KW-0472">Membrane</keyword>
<evidence type="ECO:0000256" key="1">
    <source>
        <dbReference type="ARBA" id="ARBA00022723"/>
    </source>
</evidence>